<feature type="transmembrane region" description="Helical" evidence="1">
    <location>
        <begin position="28"/>
        <end position="56"/>
    </location>
</feature>
<dbReference type="Proteomes" id="UP000218887">
    <property type="component" value="Unassembled WGS sequence"/>
</dbReference>
<feature type="transmembrane region" description="Helical" evidence="1">
    <location>
        <begin position="202"/>
        <end position="223"/>
    </location>
</feature>
<keyword evidence="1" id="KW-1133">Transmembrane helix</keyword>
<protein>
    <submittedName>
        <fullName evidence="2">Uncharacterized protein</fullName>
    </submittedName>
</protein>
<organism evidence="2 3">
    <name type="scientific">Virgibacillus profundi</name>
    <dbReference type="NCBI Taxonomy" id="2024555"/>
    <lineage>
        <taxon>Bacteria</taxon>
        <taxon>Bacillati</taxon>
        <taxon>Bacillota</taxon>
        <taxon>Bacilli</taxon>
        <taxon>Bacillales</taxon>
        <taxon>Bacillaceae</taxon>
        <taxon>Virgibacillus</taxon>
    </lineage>
</organism>
<feature type="transmembrane region" description="Helical" evidence="1">
    <location>
        <begin position="361"/>
        <end position="385"/>
    </location>
</feature>
<keyword evidence="3" id="KW-1185">Reference proteome</keyword>
<accession>A0A2A2IGB5</accession>
<feature type="transmembrane region" description="Helical" evidence="1">
    <location>
        <begin position="127"/>
        <end position="147"/>
    </location>
</feature>
<proteinExistence type="predicted"/>
<gene>
    <name evidence="2" type="ORF">CIL05_06240</name>
</gene>
<name>A0A2A2IGB5_9BACI</name>
<feature type="transmembrane region" description="Helical" evidence="1">
    <location>
        <begin position="424"/>
        <end position="452"/>
    </location>
</feature>
<sequence>MIREAPVWKAYWFIRKNRRRKKRKINKIALGLMVDKTTGAYLLLLGAYLFASLFIFGDFIQEFNPYFILIEENLKKGFWLILTALPIRYIMKSFREPGLKFSSSEYQLGMLPYSRSRIWLFALIEKWLRQFVIYSIIAGLVILLTPISHSLVISYVLLLMVYDIMMSVPQWRLFQIRFLPKLGWLLLVIFINMFGVLTTSPIVGIVLFAIIIVLNFVLLRSLFTRVNWSRVTEISDYHIWNMWLIGKASQTKFKKQKKYSVFQNSMKRKKAFHSDKALHNRMWKLYLAKNNELLFQLIGALFLMLVVLPFINETLFYIGLAFGIYAYASATVSFFSDRFSSDILHVLPWDLTKYNKSFFKWVLYGAILPLIPIIIFLGIHMTFWVPLQLLFYSSTFLYIYDVKVDKAMVMLAKKPVNFQVDESIGFVLLILIVFSDAYPIISVGFIVILFLLMKRRNKPVL</sequence>
<reference evidence="2 3" key="1">
    <citation type="submission" date="2017-08" db="EMBL/GenBank/DDBJ databases">
        <title>Virgibacillus indicus sp. nov. and Virgibacillus profoundi sp. nov, two moderately halophilic bacteria isolated from marine sediment by using the Microfluidic Streak Plate.</title>
        <authorList>
            <person name="Xu B."/>
            <person name="Hu B."/>
            <person name="Wang J."/>
            <person name="Zhu Y."/>
            <person name="Huang L."/>
            <person name="Du W."/>
            <person name="Huang Y."/>
        </authorList>
    </citation>
    <scope>NUCLEOTIDE SEQUENCE [LARGE SCALE GENOMIC DNA]</scope>
    <source>
        <strain evidence="2 3">IO3-P3-H5</strain>
    </source>
</reference>
<keyword evidence="1" id="KW-0812">Transmembrane</keyword>
<evidence type="ECO:0000256" key="1">
    <source>
        <dbReference type="SAM" id="Phobius"/>
    </source>
</evidence>
<evidence type="ECO:0000313" key="2">
    <source>
        <dbReference type="EMBL" id="PAV30697.1"/>
    </source>
</evidence>
<feature type="transmembrane region" description="Helical" evidence="1">
    <location>
        <begin position="178"/>
        <end position="196"/>
    </location>
</feature>
<dbReference type="RefSeq" id="WP_095654663.1">
    <property type="nucleotide sequence ID" value="NZ_NPOA01000003.1"/>
</dbReference>
<evidence type="ECO:0000313" key="3">
    <source>
        <dbReference type="Proteomes" id="UP000218887"/>
    </source>
</evidence>
<feature type="transmembrane region" description="Helical" evidence="1">
    <location>
        <begin position="317"/>
        <end position="335"/>
    </location>
</feature>
<keyword evidence="1" id="KW-0472">Membrane</keyword>
<dbReference type="AlphaFoldDB" id="A0A2A2IGB5"/>
<feature type="transmembrane region" description="Helical" evidence="1">
    <location>
        <begin position="293"/>
        <end position="311"/>
    </location>
</feature>
<dbReference type="OrthoDB" id="2958038at2"/>
<comment type="caution">
    <text evidence="2">The sequence shown here is derived from an EMBL/GenBank/DDBJ whole genome shotgun (WGS) entry which is preliminary data.</text>
</comment>
<dbReference type="EMBL" id="NPOA01000003">
    <property type="protein sequence ID" value="PAV30697.1"/>
    <property type="molecule type" value="Genomic_DNA"/>
</dbReference>